<evidence type="ECO:0000313" key="3">
    <source>
        <dbReference type="Proteomes" id="UP000078550"/>
    </source>
</evidence>
<reference evidence="3 4" key="2">
    <citation type="submission" date="2016-05" db="EMBL/GenBank/DDBJ databases">
        <authorList>
            <person name="Naeem Raeece"/>
        </authorList>
    </citation>
    <scope>NUCLEOTIDE SEQUENCE [LARGE SCALE GENOMIC DNA]</scope>
</reference>
<keyword evidence="4" id="KW-1185">Reference proteome</keyword>
<evidence type="ECO:0000313" key="2">
    <source>
        <dbReference type="EMBL" id="SBT58180.1"/>
    </source>
</evidence>
<dbReference type="Proteomes" id="UP000078550">
    <property type="component" value="Unassembled WGS sequence"/>
</dbReference>
<dbReference type="EMBL" id="FLRD01000585">
    <property type="protein sequence ID" value="SBT54937.1"/>
    <property type="molecule type" value="Genomic_DNA"/>
</dbReference>
<protein>
    <submittedName>
        <fullName evidence="2">PIR Superfamily Protein</fullName>
    </submittedName>
</protein>
<sequence length="333" mass="38860">MTEKITEKDLPSTKFEELKNIIEYKKLEGYVKSISTDDEVDEWITKFESNIKTYLMKESVQRIINEEKGCKDFNYLIYNISNKINSFPIEKLHKSPEWSNKIKNWHNNYPSINQWYKCDKNNKYYHHYVKKLYDFCEDSKFINENIHKIKNVEECQLIINNMSSRMSELISIRDRVERQRNSSNIPDTCSAKNLENMLSLTNCKSITEHASRPNEVSEPDVDVHAQALEGRSRAHAQYPDGELPLDGEESFIASSESSENNAIGLVSLPILGVLAFSFLLYRYTPLGSKLHTYFRNKVSISINQEDDSSEQILYNISNSNDVYSEKMQYNLSY</sequence>
<name>A0A1A9APN7_PLAOA</name>
<evidence type="ECO:0000313" key="4">
    <source>
        <dbReference type="Proteomes" id="UP000078555"/>
    </source>
</evidence>
<dbReference type="Proteomes" id="UP000078555">
    <property type="component" value="Unassembled WGS sequence"/>
</dbReference>
<gene>
    <name evidence="1" type="ORF">POVWA1_067380</name>
    <name evidence="2" type="ORF">POVWA2_083600</name>
</gene>
<proteinExistence type="predicted"/>
<dbReference type="AlphaFoldDB" id="A0A1A9APN7"/>
<organism evidence="2 3">
    <name type="scientific">Plasmodium ovale wallikeri</name>
    <dbReference type="NCBI Taxonomy" id="864142"/>
    <lineage>
        <taxon>Eukaryota</taxon>
        <taxon>Sar</taxon>
        <taxon>Alveolata</taxon>
        <taxon>Apicomplexa</taxon>
        <taxon>Aconoidasida</taxon>
        <taxon>Haemosporida</taxon>
        <taxon>Plasmodiidae</taxon>
        <taxon>Plasmodium</taxon>
        <taxon>Plasmodium (Plasmodium)</taxon>
    </lineage>
</organism>
<evidence type="ECO:0000313" key="1">
    <source>
        <dbReference type="EMBL" id="SBT54937.1"/>
    </source>
</evidence>
<accession>A0A1A9APN7</accession>
<dbReference type="EMBL" id="FLRE01002214">
    <property type="protein sequence ID" value="SBT58180.1"/>
    <property type="molecule type" value="Genomic_DNA"/>
</dbReference>
<reference evidence="2" key="1">
    <citation type="submission" date="2016-05" db="EMBL/GenBank/DDBJ databases">
        <authorList>
            <person name="Lavstsen T."/>
            <person name="Jespersen J.S."/>
        </authorList>
    </citation>
    <scope>NUCLEOTIDE SEQUENCE [LARGE SCALE GENOMIC DNA]</scope>
</reference>